<keyword evidence="2 13" id="KW-0639">Primosome</keyword>
<reference evidence="15 16" key="1">
    <citation type="submission" date="2013-04" db="EMBL/GenBank/DDBJ databases">
        <title>The Genome Sequence of Sutterella wadsworthensis HGA0223.</title>
        <authorList>
            <consortium name="The Broad Institute Genomics Platform"/>
            <person name="Earl A."/>
            <person name="Ward D."/>
            <person name="Feldgarden M."/>
            <person name="Gevers D."/>
            <person name="Schmidt T.M."/>
            <person name="Dover J."/>
            <person name="Dai D."/>
            <person name="Walker B."/>
            <person name="Young S."/>
            <person name="Zeng Q."/>
            <person name="Gargeya S."/>
            <person name="Fitzgerald M."/>
            <person name="Haas B."/>
            <person name="Abouelleil A."/>
            <person name="Allen A.W."/>
            <person name="Alvarado L."/>
            <person name="Arachchi H.M."/>
            <person name="Berlin A.M."/>
            <person name="Chapman S.B."/>
            <person name="Gainer-Dewar J."/>
            <person name="Goldberg J."/>
            <person name="Griggs A."/>
            <person name="Gujja S."/>
            <person name="Hansen M."/>
            <person name="Howarth C."/>
            <person name="Imamovic A."/>
            <person name="Ireland A."/>
            <person name="Larimer J."/>
            <person name="McCowan C."/>
            <person name="Murphy C."/>
            <person name="Pearson M."/>
            <person name="Poon T.W."/>
            <person name="Priest M."/>
            <person name="Roberts A."/>
            <person name="Saif S."/>
            <person name="Shea T."/>
            <person name="Sisk P."/>
            <person name="Sykes S."/>
            <person name="Wortman J."/>
            <person name="Nusbaum C."/>
            <person name="Birren B."/>
        </authorList>
    </citation>
    <scope>NUCLEOTIDE SEQUENCE [LARGE SCALE GENOMIC DNA]</scope>
    <source>
        <strain evidence="15 16">HGA0223</strain>
    </source>
</reference>
<evidence type="ECO:0000256" key="6">
    <source>
        <dbReference type="ARBA" id="ARBA00022806"/>
    </source>
</evidence>
<dbReference type="InterPro" id="IPR007692">
    <property type="entry name" value="DNA_helicase_DnaB"/>
</dbReference>
<dbReference type="InterPro" id="IPR003593">
    <property type="entry name" value="AAA+_ATPase"/>
</dbReference>
<comment type="caution">
    <text evidence="15">The sequence shown here is derived from an EMBL/GenBank/DDBJ whole genome shotgun (WGS) entry which is preliminary data.</text>
</comment>
<keyword evidence="7 13" id="KW-0067">ATP-binding</keyword>
<dbReference type="FunFam" id="3.40.50.300:FF:000076">
    <property type="entry name" value="Replicative DNA helicase"/>
    <property type="match status" value="1"/>
</dbReference>
<evidence type="ECO:0000256" key="7">
    <source>
        <dbReference type="ARBA" id="ARBA00022840"/>
    </source>
</evidence>
<gene>
    <name evidence="15" type="ORF">HMPREF1476_01878</name>
</gene>
<dbReference type="EMBL" id="ATCF01000027">
    <property type="protein sequence ID" value="EPD98172.1"/>
    <property type="molecule type" value="Genomic_DNA"/>
</dbReference>
<comment type="function">
    <text evidence="10 13">The main replicative DNA helicase, it participates in initiation and elongation during chromosome replication. Travels ahead of the DNA replisome, separating dsDNA into templates for DNA synthesis. A processive ATP-dependent 5'-3' DNA helicase it has DNA-dependent ATPase activity.</text>
</comment>
<dbReference type="SUPFAM" id="SSF52540">
    <property type="entry name" value="P-loop containing nucleoside triphosphate hydrolases"/>
    <property type="match status" value="1"/>
</dbReference>
<dbReference type="Gene3D" id="1.10.860.10">
    <property type="entry name" value="DNAb Helicase, Chain A"/>
    <property type="match status" value="1"/>
</dbReference>
<dbReference type="SMART" id="SM00382">
    <property type="entry name" value="AAA"/>
    <property type="match status" value="1"/>
</dbReference>
<keyword evidence="8 13" id="KW-0238">DNA-binding</keyword>
<dbReference type="InterPro" id="IPR007693">
    <property type="entry name" value="DNA_helicase_DnaB-like_N"/>
</dbReference>
<dbReference type="NCBIfam" id="NF004384">
    <property type="entry name" value="PRK05748.1"/>
    <property type="match status" value="1"/>
</dbReference>
<dbReference type="FunFam" id="1.10.860.10:FF:000001">
    <property type="entry name" value="Replicative DNA helicase"/>
    <property type="match status" value="1"/>
</dbReference>
<evidence type="ECO:0000256" key="10">
    <source>
        <dbReference type="ARBA" id="ARBA00044932"/>
    </source>
</evidence>
<name>S3BVP8_9BURK</name>
<dbReference type="GO" id="GO:0006269">
    <property type="term" value="P:DNA replication, synthesis of primer"/>
    <property type="evidence" value="ECO:0007669"/>
    <property type="project" value="UniProtKB-UniRule"/>
</dbReference>
<evidence type="ECO:0000256" key="13">
    <source>
        <dbReference type="RuleBase" id="RU362085"/>
    </source>
</evidence>
<evidence type="ECO:0000259" key="14">
    <source>
        <dbReference type="PROSITE" id="PS51199"/>
    </source>
</evidence>
<sequence length="465" mass="51431">MAEENIDEAAQAVRRPPSSVLSEQAILAGLMIDNSALDSVVDIIRPEDFYRRDHRIIFEEIVQLLQEGHPADYLTVFESLKSKGIENDAGGLPYLTELVGSSPSAANIRRYAEIVHDKSVLRQLITVGDRIVTNALASEGRETREILDEAEKEVLAINERNARTQRGFQPLVTLVRDVSARVIELYNTKSTSEVTGVSSGYPNLDHVTAGLQRGDLIIIAGRPSMGKTSFALNIAENVGVDQELPVAVFSMEMGADQLAQRMISSVGRIDAQKLRKGQLDDEDWDNFTAALHRLEEKPIYIDDTPGLTISELTSRTRRLVNQAGPLGLVVIDYIQLMSGQRRSNQDNRAQELSEISRGLKSLAKELGVPVIALSQLNRSVDSRTDKRPVMSDLRESGAIEQDADVIMFIYRDVVYNKETVDKNLAEIIVAKQRNGPIGTLRMTFLGGNTRFEPSADAGYWGGIEE</sequence>
<dbReference type="Proteomes" id="UP000014400">
    <property type="component" value="Unassembled WGS sequence"/>
</dbReference>
<proteinExistence type="inferred from homology"/>
<evidence type="ECO:0000256" key="8">
    <source>
        <dbReference type="ARBA" id="ARBA00023125"/>
    </source>
</evidence>
<evidence type="ECO:0000256" key="9">
    <source>
        <dbReference type="ARBA" id="ARBA00023235"/>
    </source>
</evidence>
<dbReference type="GO" id="GO:1990077">
    <property type="term" value="C:primosome complex"/>
    <property type="evidence" value="ECO:0007669"/>
    <property type="project" value="UniProtKB-UniRule"/>
</dbReference>
<dbReference type="RefSeq" id="WP_016475009.1">
    <property type="nucleotide sequence ID" value="NZ_KE150480.1"/>
</dbReference>
<evidence type="ECO:0000313" key="15">
    <source>
        <dbReference type="EMBL" id="EPD98172.1"/>
    </source>
</evidence>
<evidence type="ECO:0000256" key="12">
    <source>
        <dbReference type="NCBIfam" id="TIGR00665"/>
    </source>
</evidence>
<comment type="similarity">
    <text evidence="1 13">Belongs to the helicase family. DnaB subfamily.</text>
</comment>
<dbReference type="Pfam" id="PF03796">
    <property type="entry name" value="DnaB_C"/>
    <property type="match status" value="1"/>
</dbReference>
<evidence type="ECO:0000313" key="16">
    <source>
        <dbReference type="Proteomes" id="UP000014400"/>
    </source>
</evidence>
<dbReference type="GO" id="GO:0005829">
    <property type="term" value="C:cytosol"/>
    <property type="evidence" value="ECO:0007669"/>
    <property type="project" value="TreeGrafter"/>
</dbReference>
<dbReference type="InterPro" id="IPR036185">
    <property type="entry name" value="DNA_heli_DnaB-like_N_sf"/>
</dbReference>
<dbReference type="PROSITE" id="PS51199">
    <property type="entry name" value="SF4_HELICASE"/>
    <property type="match status" value="1"/>
</dbReference>
<organism evidence="15 16">
    <name type="scientific">Sutterella wadsworthensis HGA0223</name>
    <dbReference type="NCBI Taxonomy" id="1203554"/>
    <lineage>
        <taxon>Bacteria</taxon>
        <taxon>Pseudomonadati</taxon>
        <taxon>Pseudomonadota</taxon>
        <taxon>Betaproteobacteria</taxon>
        <taxon>Burkholderiales</taxon>
        <taxon>Sutterellaceae</taxon>
        <taxon>Sutterella</taxon>
    </lineage>
</organism>
<dbReference type="GO" id="GO:0042802">
    <property type="term" value="F:identical protein binding"/>
    <property type="evidence" value="ECO:0007669"/>
    <property type="project" value="UniProtKB-ARBA"/>
</dbReference>
<keyword evidence="4 13" id="KW-0547">Nucleotide-binding</keyword>
<dbReference type="EC" id="5.6.2.3" evidence="12 13"/>
<protein>
    <recommendedName>
        <fullName evidence="12 13">Replicative DNA helicase</fullName>
        <ecNumber evidence="12 13">5.6.2.3</ecNumber>
    </recommendedName>
</protein>
<dbReference type="GO" id="GO:0005524">
    <property type="term" value="F:ATP binding"/>
    <property type="evidence" value="ECO:0007669"/>
    <property type="project" value="UniProtKB-UniRule"/>
</dbReference>
<accession>S3BVP8</accession>
<keyword evidence="3 13" id="KW-0235">DNA replication</keyword>
<dbReference type="GO" id="GO:0003677">
    <property type="term" value="F:DNA binding"/>
    <property type="evidence" value="ECO:0007669"/>
    <property type="project" value="UniProtKB-UniRule"/>
</dbReference>
<comment type="catalytic activity">
    <reaction evidence="11 13">
        <text>ATP + H2O = ADP + phosphate + H(+)</text>
        <dbReference type="Rhea" id="RHEA:13065"/>
        <dbReference type="ChEBI" id="CHEBI:15377"/>
        <dbReference type="ChEBI" id="CHEBI:15378"/>
        <dbReference type="ChEBI" id="CHEBI:30616"/>
        <dbReference type="ChEBI" id="CHEBI:43474"/>
        <dbReference type="ChEBI" id="CHEBI:456216"/>
        <dbReference type="EC" id="5.6.2.3"/>
    </reaction>
</comment>
<keyword evidence="5 13" id="KW-0378">Hydrolase</keyword>
<dbReference type="Pfam" id="PF00772">
    <property type="entry name" value="DnaB"/>
    <property type="match status" value="1"/>
</dbReference>
<dbReference type="AlphaFoldDB" id="S3BVP8"/>
<dbReference type="GO" id="GO:0016887">
    <property type="term" value="F:ATP hydrolysis activity"/>
    <property type="evidence" value="ECO:0007669"/>
    <property type="project" value="RHEA"/>
</dbReference>
<dbReference type="eggNOG" id="COG0305">
    <property type="taxonomic scope" value="Bacteria"/>
</dbReference>
<dbReference type="PANTHER" id="PTHR30153:SF2">
    <property type="entry name" value="REPLICATIVE DNA HELICASE"/>
    <property type="match status" value="1"/>
</dbReference>
<keyword evidence="16" id="KW-1185">Reference proteome</keyword>
<keyword evidence="9" id="KW-0413">Isomerase</keyword>
<evidence type="ECO:0000256" key="1">
    <source>
        <dbReference type="ARBA" id="ARBA00008428"/>
    </source>
</evidence>
<dbReference type="HOGENOM" id="CLU_005373_0_0_4"/>
<dbReference type="InterPro" id="IPR016136">
    <property type="entry name" value="DNA_helicase_N/primase_C"/>
</dbReference>
<evidence type="ECO:0000256" key="4">
    <source>
        <dbReference type="ARBA" id="ARBA00022741"/>
    </source>
</evidence>
<evidence type="ECO:0000256" key="11">
    <source>
        <dbReference type="ARBA" id="ARBA00048954"/>
    </source>
</evidence>
<evidence type="ECO:0000256" key="2">
    <source>
        <dbReference type="ARBA" id="ARBA00022515"/>
    </source>
</evidence>
<dbReference type="STRING" id="1203554.HMPREF1476_01878"/>
<dbReference type="InterPro" id="IPR027417">
    <property type="entry name" value="P-loop_NTPase"/>
</dbReference>
<dbReference type="InterPro" id="IPR007694">
    <property type="entry name" value="DNA_helicase_DnaB-like_C"/>
</dbReference>
<dbReference type="PATRIC" id="fig|1203554.3.peg.1959"/>
<dbReference type="PANTHER" id="PTHR30153">
    <property type="entry name" value="REPLICATIVE DNA HELICASE DNAB"/>
    <property type="match status" value="1"/>
</dbReference>
<keyword evidence="6 13" id="KW-0347">Helicase</keyword>
<dbReference type="GO" id="GO:0043139">
    <property type="term" value="F:5'-3' DNA helicase activity"/>
    <property type="evidence" value="ECO:0007669"/>
    <property type="project" value="UniProtKB-EC"/>
</dbReference>
<dbReference type="CDD" id="cd00984">
    <property type="entry name" value="DnaB_C"/>
    <property type="match status" value="1"/>
</dbReference>
<feature type="domain" description="SF4 helicase" evidence="14">
    <location>
        <begin position="190"/>
        <end position="458"/>
    </location>
</feature>
<dbReference type="SUPFAM" id="SSF48024">
    <property type="entry name" value="N-terminal domain of DnaB helicase"/>
    <property type="match status" value="1"/>
</dbReference>
<dbReference type="Gene3D" id="3.40.50.300">
    <property type="entry name" value="P-loop containing nucleotide triphosphate hydrolases"/>
    <property type="match status" value="1"/>
</dbReference>
<dbReference type="NCBIfam" id="TIGR00665">
    <property type="entry name" value="DnaB"/>
    <property type="match status" value="1"/>
</dbReference>
<evidence type="ECO:0000256" key="5">
    <source>
        <dbReference type="ARBA" id="ARBA00022801"/>
    </source>
</evidence>
<evidence type="ECO:0000256" key="3">
    <source>
        <dbReference type="ARBA" id="ARBA00022705"/>
    </source>
</evidence>